<proteinExistence type="predicted"/>
<reference evidence="2" key="1">
    <citation type="submission" date="2017-02" db="UniProtKB">
        <authorList>
            <consortium name="WormBaseParasite"/>
        </authorList>
    </citation>
    <scope>IDENTIFICATION</scope>
</reference>
<name>A0A0N5BLD8_STREA</name>
<evidence type="ECO:0000313" key="1">
    <source>
        <dbReference type="Proteomes" id="UP000046392"/>
    </source>
</evidence>
<dbReference type="AlphaFoldDB" id="A0A0N5BLD8"/>
<sequence>MKIIYSILIIGVLSATGLCHLLSEMLLRYDCVKKNCEEKCKKDNKEGRCYNVDKKVDKLHILSECRCETPKEKMVLTYINNVIV</sequence>
<keyword evidence="1" id="KW-1185">Reference proteome</keyword>
<dbReference type="Proteomes" id="UP000046392">
    <property type="component" value="Unplaced"/>
</dbReference>
<protein>
    <submittedName>
        <fullName evidence="2">Secreted protein</fullName>
    </submittedName>
</protein>
<dbReference type="WBParaSite" id="SPAL_0000673600.1">
    <property type="protein sequence ID" value="SPAL_0000673600.1"/>
    <property type="gene ID" value="SPAL_0000673600"/>
</dbReference>
<accession>A0A0N5BLD8</accession>
<evidence type="ECO:0000313" key="2">
    <source>
        <dbReference type="WBParaSite" id="SPAL_0000673600.1"/>
    </source>
</evidence>
<organism evidence="1 2">
    <name type="scientific">Strongyloides papillosus</name>
    <name type="common">Intestinal threadworm</name>
    <dbReference type="NCBI Taxonomy" id="174720"/>
    <lineage>
        <taxon>Eukaryota</taxon>
        <taxon>Metazoa</taxon>
        <taxon>Ecdysozoa</taxon>
        <taxon>Nematoda</taxon>
        <taxon>Chromadorea</taxon>
        <taxon>Rhabditida</taxon>
        <taxon>Tylenchina</taxon>
        <taxon>Panagrolaimomorpha</taxon>
        <taxon>Strongyloidoidea</taxon>
        <taxon>Strongyloididae</taxon>
        <taxon>Strongyloides</taxon>
    </lineage>
</organism>